<dbReference type="GO" id="GO:0034511">
    <property type="term" value="F:U3 snoRNA binding"/>
    <property type="evidence" value="ECO:0007669"/>
    <property type="project" value="TreeGrafter"/>
</dbReference>
<comment type="caution">
    <text evidence="3">The sequence shown here is derived from an EMBL/GenBank/DDBJ whole genome shotgun (WGS) entry which is preliminary data.</text>
</comment>
<evidence type="ECO:0000256" key="1">
    <source>
        <dbReference type="SAM" id="MobiDB-lite"/>
    </source>
</evidence>
<sequence length="158" mass="17546">MRSLCSTTPKGIRWRDERSWMLADDIKFASQDSDTTIITGVVRGRGLKADRLVQVGDWGTYQIQKIVAASLPKHNKKVEEETVGGEPETVLEMPSGDQDDLDELAPDDVVMDAGDDDDDAMSAVTSAKKGVLLDDYHYFSDEEKEGERKVKKRVPKGT</sequence>
<name>A0A0J7JT98_LASNI</name>
<feature type="non-terminal residue" evidence="3">
    <location>
        <position position="158"/>
    </location>
</feature>
<dbReference type="EMBL" id="LBMM01035489">
    <property type="protein sequence ID" value="KMQ81437.1"/>
    <property type="molecule type" value="Genomic_DNA"/>
</dbReference>
<dbReference type="Pfam" id="PF08142">
    <property type="entry name" value="AARP2CN"/>
    <property type="match status" value="1"/>
</dbReference>
<dbReference type="GO" id="GO:0003924">
    <property type="term" value="F:GTPase activity"/>
    <property type="evidence" value="ECO:0007669"/>
    <property type="project" value="TreeGrafter"/>
</dbReference>
<dbReference type="PaxDb" id="67767-A0A0J7JT98"/>
<keyword evidence="4" id="KW-1185">Reference proteome</keyword>
<dbReference type="GO" id="GO:0005634">
    <property type="term" value="C:nucleus"/>
    <property type="evidence" value="ECO:0007669"/>
    <property type="project" value="InterPro"/>
</dbReference>
<dbReference type="GO" id="GO:0030688">
    <property type="term" value="C:preribosome, small subunit precursor"/>
    <property type="evidence" value="ECO:0007669"/>
    <property type="project" value="TreeGrafter"/>
</dbReference>
<dbReference type="InterPro" id="IPR012948">
    <property type="entry name" value="AARP2CN"/>
</dbReference>
<feature type="region of interest" description="Disordered" evidence="1">
    <location>
        <begin position="74"/>
        <end position="103"/>
    </location>
</feature>
<protein>
    <submittedName>
        <fullName evidence="3">Pre-rrna processing protein</fullName>
    </submittedName>
</protein>
<dbReference type="STRING" id="67767.A0A0J7JT98"/>
<dbReference type="GO" id="GO:0000479">
    <property type="term" value="P:endonucleolytic cleavage of tricistronic rRNA transcript (SSU-rRNA, 5.8S rRNA, LSU-rRNA)"/>
    <property type="evidence" value="ECO:0007669"/>
    <property type="project" value="TreeGrafter"/>
</dbReference>
<evidence type="ECO:0000313" key="4">
    <source>
        <dbReference type="Proteomes" id="UP000036403"/>
    </source>
</evidence>
<organism evidence="3 4">
    <name type="scientific">Lasius niger</name>
    <name type="common">Black garden ant</name>
    <dbReference type="NCBI Taxonomy" id="67767"/>
    <lineage>
        <taxon>Eukaryota</taxon>
        <taxon>Metazoa</taxon>
        <taxon>Ecdysozoa</taxon>
        <taxon>Arthropoda</taxon>
        <taxon>Hexapoda</taxon>
        <taxon>Insecta</taxon>
        <taxon>Pterygota</taxon>
        <taxon>Neoptera</taxon>
        <taxon>Endopterygota</taxon>
        <taxon>Hymenoptera</taxon>
        <taxon>Apocrita</taxon>
        <taxon>Aculeata</taxon>
        <taxon>Formicoidea</taxon>
        <taxon>Formicidae</taxon>
        <taxon>Formicinae</taxon>
        <taxon>Lasius</taxon>
        <taxon>Lasius</taxon>
    </lineage>
</organism>
<proteinExistence type="predicted"/>
<accession>A0A0J7JT98</accession>
<gene>
    <name evidence="3" type="ORF">RF55_26320</name>
</gene>
<dbReference type="SMART" id="SM00785">
    <property type="entry name" value="AARP2CN"/>
    <property type="match status" value="1"/>
</dbReference>
<evidence type="ECO:0000313" key="3">
    <source>
        <dbReference type="EMBL" id="KMQ81437.1"/>
    </source>
</evidence>
<reference evidence="3 4" key="1">
    <citation type="submission" date="2015-04" db="EMBL/GenBank/DDBJ databases">
        <title>Lasius niger genome sequencing.</title>
        <authorList>
            <person name="Konorov E.A."/>
            <person name="Nikitin M.A."/>
            <person name="Kirill M.V."/>
            <person name="Chang P."/>
        </authorList>
    </citation>
    <scope>NUCLEOTIDE SEQUENCE [LARGE SCALE GENOMIC DNA]</scope>
    <source>
        <tissue evidence="3">Whole</tissue>
    </source>
</reference>
<dbReference type="AlphaFoldDB" id="A0A0J7JT98"/>
<dbReference type="GO" id="GO:0000462">
    <property type="term" value="P:maturation of SSU-rRNA from tricistronic rRNA transcript (SSU-rRNA, 5.8S rRNA, LSU-rRNA)"/>
    <property type="evidence" value="ECO:0007669"/>
    <property type="project" value="TreeGrafter"/>
</dbReference>
<dbReference type="GO" id="GO:0005525">
    <property type="term" value="F:GTP binding"/>
    <property type="evidence" value="ECO:0007669"/>
    <property type="project" value="TreeGrafter"/>
</dbReference>
<feature type="domain" description="AARP2CN" evidence="2">
    <location>
        <begin position="1"/>
        <end position="73"/>
    </location>
</feature>
<dbReference type="Proteomes" id="UP000036403">
    <property type="component" value="Unassembled WGS sequence"/>
</dbReference>
<dbReference type="PANTHER" id="PTHR12858">
    <property type="entry name" value="RIBOSOME BIOGENESIS PROTEIN"/>
    <property type="match status" value="1"/>
</dbReference>
<dbReference type="PANTHER" id="PTHR12858:SF1">
    <property type="entry name" value="PRE-RRNA-PROCESSING PROTEIN TSR1 HOMOLOG"/>
    <property type="match status" value="1"/>
</dbReference>
<dbReference type="InterPro" id="IPR039761">
    <property type="entry name" value="Bms1/Tsr1"/>
</dbReference>
<evidence type="ECO:0000259" key="2">
    <source>
        <dbReference type="SMART" id="SM00785"/>
    </source>
</evidence>
<dbReference type="OrthoDB" id="119302at2759"/>